<feature type="region of interest" description="Disordered" evidence="2">
    <location>
        <begin position="75"/>
        <end position="112"/>
    </location>
</feature>
<keyword evidence="5" id="KW-1185">Reference proteome</keyword>
<reference evidence="4 5" key="1">
    <citation type="submission" date="2016-04" db="EMBL/GenBank/DDBJ databases">
        <title>Evolutionary innovation and constraint leading to complex multicellularity in the Ascomycota.</title>
        <authorList>
            <person name="Cisse O."/>
            <person name="Nguyen A."/>
            <person name="Hewitt D.A."/>
            <person name="Jedd G."/>
            <person name="Stajich J.E."/>
        </authorList>
    </citation>
    <scope>NUCLEOTIDE SEQUENCE [LARGE SCALE GENOMIC DNA]</scope>
    <source>
        <strain evidence="4 5">DAH-3</strain>
    </source>
</reference>
<dbReference type="PANTHER" id="PTHR31560:SF0">
    <property type="entry name" value="UPF0652 PROTEIN C22H10.08"/>
    <property type="match status" value="1"/>
</dbReference>
<keyword evidence="1" id="KW-0863">Zinc-finger</keyword>
<dbReference type="OrthoDB" id="406045at2759"/>
<dbReference type="OMA" id="DAFAHMF"/>
<dbReference type="Pfam" id="PF09418">
    <property type="entry name" value="DUF2009"/>
    <property type="match status" value="1"/>
</dbReference>
<dbReference type="Proteomes" id="UP000186594">
    <property type="component" value="Unassembled WGS sequence"/>
</dbReference>
<dbReference type="PANTHER" id="PTHR31560">
    <property type="entry name" value="UPF0652 PROTEIN C16A11.03C-RELATED"/>
    <property type="match status" value="1"/>
</dbReference>
<keyword evidence="1" id="KW-0479">Metal-binding</keyword>
<evidence type="ECO:0000313" key="5">
    <source>
        <dbReference type="Proteomes" id="UP000186594"/>
    </source>
</evidence>
<feature type="compositionally biased region" description="Polar residues" evidence="2">
    <location>
        <begin position="101"/>
        <end position="112"/>
    </location>
</feature>
<dbReference type="GO" id="GO:0008270">
    <property type="term" value="F:zinc ion binding"/>
    <property type="evidence" value="ECO:0007669"/>
    <property type="project" value="UniProtKB-KW"/>
</dbReference>
<protein>
    <submittedName>
        <fullName evidence="4">UPF0652 protein</fullName>
    </submittedName>
</protein>
<dbReference type="InterPro" id="IPR000315">
    <property type="entry name" value="Znf_B-box"/>
</dbReference>
<proteinExistence type="predicted"/>
<evidence type="ECO:0000256" key="1">
    <source>
        <dbReference type="PROSITE-ProRule" id="PRU00024"/>
    </source>
</evidence>
<gene>
    <name evidence="4" type="ORF">NEOLI_003784</name>
</gene>
<dbReference type="InterPro" id="IPR018553">
    <property type="entry name" value="E2_Ub-conjug_enz"/>
</dbReference>
<evidence type="ECO:0000313" key="4">
    <source>
        <dbReference type="EMBL" id="OLL23541.1"/>
    </source>
</evidence>
<dbReference type="Pfam" id="PF00643">
    <property type="entry name" value="zf-B_box"/>
    <property type="match status" value="1"/>
</dbReference>
<accession>A0A1U7LM00</accession>
<feature type="domain" description="B box-type" evidence="3">
    <location>
        <begin position="35"/>
        <end position="82"/>
    </location>
</feature>
<sequence>MKRSLSDILSADPDKSESIIELVSDDFAGSPILSNNPKNCAECGDQEADLYCLQCDEQFCQVCCESLIHRTGKRKDHTFRPLKSPQINPVKDTEEPPNAEQPPNSEQSPNSETLEDINFPLVRQTPGSSTFGAWITDRSKYFPVRLTHDERKIMKLLEAALNVSEYTDKIDIFSYVAKSKRIIIQLKEMCSILSGLVVASDIKKGRELLLQKDFSENAAFFKRVFEIGRRYKIMNPDSLRSSYGKMVYMIQDSLIPEVEEALGFNLLIDVETVYSVLQKNNALAVLQDDLVVHAIKEIIPSGKSKSQVQHEIKQKERAIEILSNRYSSADFCAENIRQCLYSIGDNSSYLRANRDPVDRMIYYLTKYFHPENIEGQFGLGICSGRDGARLSHNHLKQYLYVNQSLNLWREIMNDMFKLWFLADEDLLSTTNRYRLMDTGQGLNRVQACPNVSRAMQKIIADTQRRAGTWIGSSVIHLGDHNVPNAFIFVDKYLHVPRLLNPVVLALESIDRISKDPFITGYIESAFESVSQLFKTILVDFFRHAFDGSGADSWFDAGSCIDGRLTSAWNWANMVSKKDYYSVFLMAGFSGFDGSGF</sequence>
<name>A0A1U7LM00_NEOID</name>
<dbReference type="EMBL" id="LXFE01001510">
    <property type="protein sequence ID" value="OLL23541.1"/>
    <property type="molecule type" value="Genomic_DNA"/>
</dbReference>
<evidence type="ECO:0000256" key="2">
    <source>
        <dbReference type="SAM" id="MobiDB-lite"/>
    </source>
</evidence>
<evidence type="ECO:0000259" key="3">
    <source>
        <dbReference type="PROSITE" id="PS50119"/>
    </source>
</evidence>
<dbReference type="PROSITE" id="PS50119">
    <property type="entry name" value="ZF_BBOX"/>
    <property type="match status" value="1"/>
</dbReference>
<dbReference type="SUPFAM" id="SSF57845">
    <property type="entry name" value="B-box zinc-binding domain"/>
    <property type="match status" value="1"/>
</dbReference>
<keyword evidence="1" id="KW-0862">Zinc</keyword>
<organism evidence="4 5">
    <name type="scientific">Neolecta irregularis (strain DAH-3)</name>
    <dbReference type="NCBI Taxonomy" id="1198029"/>
    <lineage>
        <taxon>Eukaryota</taxon>
        <taxon>Fungi</taxon>
        <taxon>Dikarya</taxon>
        <taxon>Ascomycota</taxon>
        <taxon>Taphrinomycotina</taxon>
        <taxon>Neolectales</taxon>
        <taxon>Neolectaceae</taxon>
        <taxon>Neolecta</taxon>
    </lineage>
</organism>
<dbReference type="SMART" id="SM00336">
    <property type="entry name" value="BBOX"/>
    <property type="match status" value="1"/>
</dbReference>
<dbReference type="AlphaFoldDB" id="A0A1U7LM00"/>
<comment type="caution">
    <text evidence="4">The sequence shown here is derived from an EMBL/GenBank/DDBJ whole genome shotgun (WGS) entry which is preliminary data.</text>
</comment>
<dbReference type="InterPro" id="IPR057668">
    <property type="entry name" value="E2_Ub-conjug_enz_C"/>
</dbReference>